<name>T1XMT8_VARPD</name>
<feature type="region of interest" description="Disordered" evidence="7">
    <location>
        <begin position="1"/>
        <end position="51"/>
    </location>
</feature>
<evidence type="ECO:0000256" key="2">
    <source>
        <dbReference type="ARBA" id="ARBA00010265"/>
    </source>
</evidence>
<organism evidence="9 10">
    <name type="scientific">Variovorax paradoxus B4</name>
    <dbReference type="NCBI Taxonomy" id="1246301"/>
    <lineage>
        <taxon>Bacteria</taxon>
        <taxon>Pseudomonadati</taxon>
        <taxon>Pseudomonadota</taxon>
        <taxon>Betaproteobacteria</taxon>
        <taxon>Burkholderiales</taxon>
        <taxon>Comamonadaceae</taxon>
        <taxon>Variovorax</taxon>
    </lineage>
</organism>
<sequence>MTWMSEPRRASRTDPQEPGDAPEIDPDTGEILSGQRAAAPGDGTFRTAEERPTIQGERAIPSVNRERSIQSRISGFLALTAIMLLGAGFLFWYYNTQYAKTQEAEEAARKTAAARAGGEMKVPPLGRIDPPRAAPEAAATAAPPSPPSPSANGANTGPPQKTPEQIALERQLGAPVLRRAQAAQAHSATTPHAFADPAMLSAGGVPSMAQLIGALQPPHAGSAAPGGGQLAASLRPTPTPAVVAQTLPTRRMLLPKGAFIDCTLETAIDSTYEGMATCIGASDVYGADGKVVLLERGTKYVGEQRGTPRQGQGRVFIVWNEARTPTGVVVQLASPGTDELGRSGLPGFVDTHFWDRFGAAVLISVIDGTMQTIAAHQQSGTSVGSGGGVVLAPQGSRDVITEVLRSTVSIPPTVIKNQGERIQILVARDVDFRSVYALRTEPAIP</sequence>
<accession>T1XMT8</accession>
<keyword evidence="6 8" id="KW-0472">Membrane</keyword>
<evidence type="ECO:0000256" key="1">
    <source>
        <dbReference type="ARBA" id="ARBA00004162"/>
    </source>
</evidence>
<gene>
    <name evidence="9" type="ORF">VAPA_2c13240</name>
</gene>
<dbReference type="CDD" id="cd16429">
    <property type="entry name" value="VirB10"/>
    <property type="match status" value="1"/>
</dbReference>
<feature type="region of interest" description="Disordered" evidence="7">
    <location>
        <begin position="216"/>
        <end position="235"/>
    </location>
</feature>
<proteinExistence type="inferred from homology"/>
<dbReference type="Gene3D" id="2.40.128.260">
    <property type="entry name" value="Type IV secretion system, VirB10/TraB/TrbI"/>
    <property type="match status" value="2"/>
</dbReference>
<feature type="region of interest" description="Disordered" evidence="7">
    <location>
        <begin position="110"/>
        <end position="162"/>
    </location>
</feature>
<feature type="compositionally biased region" description="Basic and acidic residues" evidence="7">
    <location>
        <begin position="1"/>
        <end position="15"/>
    </location>
</feature>
<dbReference type="OrthoDB" id="9766860at2"/>
<reference evidence="9 10" key="1">
    <citation type="submission" date="2012-10" db="EMBL/GenBank/DDBJ databases">
        <title>Genome sequence of Variovorax paradoxus B4.</title>
        <authorList>
            <person name="Schuldes J."/>
            <person name="Brandt U."/>
            <person name="Hiessl S."/>
            <person name="Wuebbeler J.H."/>
            <person name="Thuermer A."/>
            <person name="Steinbuechel A."/>
            <person name="Daniel R."/>
        </authorList>
    </citation>
    <scope>NUCLEOTIDE SEQUENCE [LARGE SCALE GENOMIC DNA]</scope>
    <source>
        <strain evidence="9 10">B4</strain>
    </source>
</reference>
<dbReference type="PATRIC" id="fig|1246301.3.peg.6829"/>
<keyword evidence="5 8" id="KW-1133">Transmembrane helix</keyword>
<dbReference type="Proteomes" id="UP000016223">
    <property type="component" value="Chromosome 2"/>
</dbReference>
<evidence type="ECO:0000313" key="9">
    <source>
        <dbReference type="EMBL" id="AGU53876.1"/>
    </source>
</evidence>
<dbReference type="InterPro" id="IPR042217">
    <property type="entry name" value="T4SS_VirB10/TrbI"/>
</dbReference>
<dbReference type="NCBIfam" id="NF038091">
    <property type="entry name" value="T4SS_VirB10"/>
    <property type="match status" value="1"/>
</dbReference>
<feature type="compositionally biased region" description="Polar residues" evidence="7">
    <location>
        <begin position="152"/>
        <end position="162"/>
    </location>
</feature>
<dbReference type="InterPro" id="IPR005498">
    <property type="entry name" value="T4SS_VirB10/TraB/TrbI"/>
</dbReference>
<keyword evidence="3" id="KW-1003">Cell membrane</keyword>
<dbReference type="RefSeq" id="WP_021004698.1">
    <property type="nucleotide sequence ID" value="NC_022234.1"/>
</dbReference>
<evidence type="ECO:0000256" key="3">
    <source>
        <dbReference type="ARBA" id="ARBA00022475"/>
    </source>
</evidence>
<evidence type="ECO:0000256" key="4">
    <source>
        <dbReference type="ARBA" id="ARBA00022692"/>
    </source>
</evidence>
<dbReference type="Pfam" id="PF03743">
    <property type="entry name" value="TrbI"/>
    <property type="match status" value="1"/>
</dbReference>
<dbReference type="EMBL" id="CP003912">
    <property type="protein sequence ID" value="AGU53876.1"/>
    <property type="molecule type" value="Genomic_DNA"/>
</dbReference>
<dbReference type="InterPro" id="IPR047695">
    <property type="entry name" value="T4SS_VirB10/PtlG"/>
</dbReference>
<comment type="similarity">
    <text evidence="2">Belongs to the TrbI/VirB10 family.</text>
</comment>
<evidence type="ECO:0000256" key="6">
    <source>
        <dbReference type="ARBA" id="ARBA00023136"/>
    </source>
</evidence>
<dbReference type="GO" id="GO:0005886">
    <property type="term" value="C:plasma membrane"/>
    <property type="evidence" value="ECO:0007669"/>
    <property type="project" value="UniProtKB-SubCell"/>
</dbReference>
<keyword evidence="4 8" id="KW-0812">Transmembrane</keyword>
<evidence type="ECO:0000256" key="5">
    <source>
        <dbReference type="ARBA" id="ARBA00022989"/>
    </source>
</evidence>
<dbReference type="KEGG" id="vpd:VAPA_2c13240"/>
<evidence type="ECO:0000256" key="7">
    <source>
        <dbReference type="SAM" id="MobiDB-lite"/>
    </source>
</evidence>
<feature type="compositionally biased region" description="Low complexity" evidence="7">
    <location>
        <begin position="110"/>
        <end position="119"/>
    </location>
</feature>
<evidence type="ECO:0000256" key="8">
    <source>
        <dbReference type="SAM" id="Phobius"/>
    </source>
</evidence>
<comment type="subcellular location">
    <subcellularLocation>
        <location evidence="1">Cell membrane</location>
        <topology evidence="1">Single-pass membrane protein</topology>
    </subcellularLocation>
</comment>
<dbReference type="AlphaFoldDB" id="T1XMT8"/>
<feature type="transmembrane region" description="Helical" evidence="8">
    <location>
        <begin position="75"/>
        <end position="94"/>
    </location>
</feature>
<dbReference type="HOGENOM" id="CLU_041899_2_0_4"/>
<evidence type="ECO:0000313" key="10">
    <source>
        <dbReference type="Proteomes" id="UP000016223"/>
    </source>
</evidence>
<protein>
    <submittedName>
        <fullName evidence="9">Type IV secretion system VirB10-like protein</fullName>
    </submittedName>
</protein>